<protein>
    <recommendedName>
        <fullName evidence="2">F-box domain-containing protein</fullName>
    </recommendedName>
</protein>
<dbReference type="Gene3D" id="2.120.10.80">
    <property type="entry name" value="Kelch-type beta propeller"/>
    <property type="match status" value="1"/>
</dbReference>
<dbReference type="CDD" id="cd22152">
    <property type="entry name" value="F-box_AtAFR-like"/>
    <property type="match status" value="1"/>
</dbReference>
<sequence>MAAEEIQPHKKKKKKTSRQPSSSISSLSFSSFPDEIKETILARVSRWKYPWLSLVSKRFCSLLSSKEIYKARSQIGAKETCFYVCLSHKDSHPSWFSLWTKPGAKRKAKGKGRKNWFNKDSSGTSVVRTPFSSSQCPLVPDHFTLTVGSEFYIIGGPYQKPSSSVRVLDCRSHTWRDAPNMIVARENPFAAFVDEKIYVMGGCEIDEYPSNWIEVFDMKTQSWTALPGPGADEAELRYLLRRGYNHDLVEVFEGKLYVAIEEKEYAYGVKDGTWKLVRPKSSFLLEYQMCSCEIENVIYCCTGYGVLMWSYSSGTEGREWRDIEGLEELREDRSRGLESEGSSKFLVENYGGKLLVMWQISGKKQRNKIWYAKISLESRCNGREVWGNVECVDMLTFPVESFESFQCLTASV</sequence>
<dbReference type="Proteomes" id="UP000467841">
    <property type="component" value="Unassembled WGS sequence"/>
</dbReference>
<reference evidence="3 5" key="1">
    <citation type="submission" date="2020-01" db="EMBL/GenBank/DDBJ databases">
        <authorList>
            <person name="Mishra B."/>
        </authorList>
    </citation>
    <scope>NUCLEOTIDE SEQUENCE [LARGE SCALE GENOMIC DNA]</scope>
</reference>
<feature type="region of interest" description="Disordered" evidence="1">
    <location>
        <begin position="1"/>
        <end position="28"/>
    </location>
</feature>
<dbReference type="PANTHER" id="PTHR24414:SF138">
    <property type="entry name" value="F-BOX DOMAIN-CONTAINING PROTEIN"/>
    <property type="match status" value="1"/>
</dbReference>
<evidence type="ECO:0000313" key="4">
    <source>
        <dbReference type="EMBL" id="CAA7018629.1"/>
    </source>
</evidence>
<evidence type="ECO:0000313" key="5">
    <source>
        <dbReference type="Proteomes" id="UP000467841"/>
    </source>
</evidence>
<dbReference type="Pfam" id="PF00646">
    <property type="entry name" value="F-box"/>
    <property type="match status" value="1"/>
</dbReference>
<proteinExistence type="predicted"/>
<dbReference type="InterPro" id="IPR001810">
    <property type="entry name" value="F-box_dom"/>
</dbReference>
<organism evidence="3 5">
    <name type="scientific">Microthlaspi erraticum</name>
    <dbReference type="NCBI Taxonomy" id="1685480"/>
    <lineage>
        <taxon>Eukaryota</taxon>
        <taxon>Viridiplantae</taxon>
        <taxon>Streptophyta</taxon>
        <taxon>Embryophyta</taxon>
        <taxon>Tracheophyta</taxon>
        <taxon>Spermatophyta</taxon>
        <taxon>Magnoliopsida</taxon>
        <taxon>eudicotyledons</taxon>
        <taxon>Gunneridae</taxon>
        <taxon>Pentapetalae</taxon>
        <taxon>rosids</taxon>
        <taxon>malvids</taxon>
        <taxon>Brassicales</taxon>
        <taxon>Brassicaceae</taxon>
        <taxon>Coluteocarpeae</taxon>
        <taxon>Microthlaspi</taxon>
    </lineage>
</organism>
<dbReference type="EMBL" id="CACVBM020000399">
    <property type="protein sequence ID" value="CAA7018629.1"/>
    <property type="molecule type" value="Genomic_DNA"/>
</dbReference>
<keyword evidence="5" id="KW-1185">Reference proteome</keyword>
<dbReference type="SUPFAM" id="SSF81383">
    <property type="entry name" value="F-box domain"/>
    <property type="match status" value="1"/>
</dbReference>
<name>A0A6D2I070_9BRAS</name>
<evidence type="ECO:0000313" key="3">
    <source>
        <dbReference type="EMBL" id="CAA7018617.1"/>
    </source>
</evidence>
<dbReference type="Pfam" id="PF25210">
    <property type="entry name" value="Kelch_FKB95"/>
    <property type="match status" value="1"/>
</dbReference>
<gene>
    <name evidence="3" type="ORF">MERR_LOCUS5852</name>
    <name evidence="4" type="ORF">MERR_LOCUS5864</name>
</gene>
<dbReference type="SUPFAM" id="SSF117281">
    <property type="entry name" value="Kelch motif"/>
    <property type="match status" value="1"/>
</dbReference>
<accession>A0A6D2I070</accession>
<evidence type="ECO:0000256" key="1">
    <source>
        <dbReference type="SAM" id="MobiDB-lite"/>
    </source>
</evidence>
<dbReference type="InterPro" id="IPR036047">
    <property type="entry name" value="F-box-like_dom_sf"/>
</dbReference>
<feature type="domain" description="F-box" evidence="2">
    <location>
        <begin position="26"/>
        <end position="72"/>
    </location>
</feature>
<feature type="compositionally biased region" description="Low complexity" evidence="1">
    <location>
        <begin position="18"/>
        <end position="28"/>
    </location>
</feature>
<evidence type="ECO:0000259" key="2">
    <source>
        <dbReference type="PROSITE" id="PS50181"/>
    </source>
</evidence>
<dbReference type="InterPro" id="IPR050354">
    <property type="entry name" value="F-box/kelch-repeat_ARATH"/>
</dbReference>
<dbReference type="OrthoDB" id="10027872at2759"/>
<dbReference type="PROSITE" id="PS50181">
    <property type="entry name" value="FBOX"/>
    <property type="match status" value="1"/>
</dbReference>
<dbReference type="InterPro" id="IPR057499">
    <property type="entry name" value="Kelch_FKB95"/>
</dbReference>
<dbReference type="EMBL" id="CACVBM020000399">
    <property type="protein sequence ID" value="CAA7018617.1"/>
    <property type="molecule type" value="Genomic_DNA"/>
</dbReference>
<dbReference type="AlphaFoldDB" id="A0A6D2I070"/>
<dbReference type="InterPro" id="IPR015915">
    <property type="entry name" value="Kelch-typ_b-propeller"/>
</dbReference>
<dbReference type="PANTHER" id="PTHR24414">
    <property type="entry name" value="F-BOX/KELCH-REPEAT PROTEIN SKIP4"/>
    <property type="match status" value="1"/>
</dbReference>